<proteinExistence type="predicted"/>
<gene>
    <name evidence="1" type="ORF">HMPREF9473_03240</name>
</gene>
<evidence type="ECO:0008006" key="3">
    <source>
        <dbReference type="Google" id="ProtNLM"/>
    </source>
</evidence>
<evidence type="ECO:0000313" key="1">
    <source>
        <dbReference type="EMBL" id="EHI58759.1"/>
    </source>
</evidence>
<dbReference type="PATRIC" id="fig|742737.3.peg.3217"/>
<keyword evidence="2" id="KW-1185">Reference proteome</keyword>
<reference evidence="1 2" key="1">
    <citation type="submission" date="2011-08" db="EMBL/GenBank/DDBJ databases">
        <title>The Genome Sequence of Clostridium hathewayi WAL-18680.</title>
        <authorList>
            <consortium name="The Broad Institute Genome Sequencing Platform"/>
            <person name="Earl A."/>
            <person name="Ward D."/>
            <person name="Feldgarden M."/>
            <person name="Gevers D."/>
            <person name="Finegold S.M."/>
            <person name="Summanen P.H."/>
            <person name="Molitoris D.R."/>
            <person name="Song M."/>
            <person name="Daigneault M."/>
            <person name="Allen-Vercoe E."/>
            <person name="Young S.K."/>
            <person name="Zeng Q."/>
            <person name="Gargeya S."/>
            <person name="Fitzgerald M."/>
            <person name="Haas B."/>
            <person name="Abouelleil A."/>
            <person name="Alvarado L."/>
            <person name="Arachchi H.M."/>
            <person name="Berlin A."/>
            <person name="Brown A."/>
            <person name="Chapman S.B."/>
            <person name="Chen Z."/>
            <person name="Dunbar C."/>
            <person name="Freedman E."/>
            <person name="Gearin G."/>
            <person name="Gellesch M."/>
            <person name="Goldberg J."/>
            <person name="Griggs A."/>
            <person name="Gujja S."/>
            <person name="Heiman D."/>
            <person name="Howarth C."/>
            <person name="Larson L."/>
            <person name="Lui A."/>
            <person name="MacDonald P.J.P."/>
            <person name="Montmayeur A."/>
            <person name="Murphy C."/>
            <person name="Neiman D."/>
            <person name="Pearson M."/>
            <person name="Priest M."/>
            <person name="Roberts A."/>
            <person name="Saif S."/>
            <person name="Shea T."/>
            <person name="Shenoy N."/>
            <person name="Sisk P."/>
            <person name="Stolte C."/>
            <person name="Sykes S."/>
            <person name="Wortman J."/>
            <person name="Nusbaum C."/>
            <person name="Birren B."/>
        </authorList>
    </citation>
    <scope>NUCLEOTIDE SEQUENCE [LARGE SCALE GENOMIC DNA]</scope>
    <source>
        <strain evidence="1 2">WAL-18680</strain>
    </source>
</reference>
<evidence type="ECO:0000313" key="2">
    <source>
        <dbReference type="Proteomes" id="UP000005384"/>
    </source>
</evidence>
<organism evidence="1 2">
    <name type="scientific">Hungatella hathewayi WAL-18680</name>
    <dbReference type="NCBI Taxonomy" id="742737"/>
    <lineage>
        <taxon>Bacteria</taxon>
        <taxon>Bacillati</taxon>
        <taxon>Bacillota</taxon>
        <taxon>Clostridia</taxon>
        <taxon>Lachnospirales</taxon>
        <taxon>Lachnospiraceae</taxon>
        <taxon>Hungatella</taxon>
    </lineage>
</organism>
<dbReference type="Proteomes" id="UP000005384">
    <property type="component" value="Unassembled WGS sequence"/>
</dbReference>
<feature type="non-terminal residue" evidence="1">
    <location>
        <position position="1"/>
    </location>
</feature>
<name>G5IIB2_9FIRM</name>
<dbReference type="EMBL" id="ADLN01000089">
    <property type="protein sequence ID" value="EHI58759.1"/>
    <property type="molecule type" value="Genomic_DNA"/>
</dbReference>
<protein>
    <recommendedName>
        <fullName evidence="3">GLUG domain-containing protein</fullName>
    </recommendedName>
</protein>
<dbReference type="HOGENOM" id="CLU_236871_0_0_9"/>
<accession>G5IIB2</accession>
<sequence length="1851" mass="194861">DMTGSMIEYDGADTVESMTEHDEAGALESMMGQDGIGMEAATGLSTRNITGMEAEVSGDWYLTGNAYPQISYFALNEHGIIADYSKVSAIPLLLPEGVTLSHALGDTADLLILPGEIEGQEILWEAGGDIAIDDSRQVLVSGKTVGLISAEAAEEEDTAQAEDTEQISFSPREPVLVQSSLNDNQEFEEDVPQPATSNGNLKASIGSISKTFSLSGSEGEISAGGYADWKAVGKAVRDGTLPMPEKDTDGAYLLSQPSHLAWFMYMVNEAGETGIHGKLTADINMDGTAETDVFTVLNTEWCPIGNAEAHAFTGEFDGNGHTISAIKIEREQTSGNAYGLFGYARDARIQNLYLVGTEILLAGTKPVSAGSLIGQSAGNTVVFRIGVKNSRIQISSSVGAVHGGGVVGNHETGALDFSACYARDTVVESESSGDNCETAAGLVTVNGTDAGAAESSVRSAYFTGTASILGGGTSPQSGAGTVCLRGGTDTMVTNIYYNNISRSTPEGSQAGEELTREQLTGKEGTYLLNGENITGVWAYSEGELPELSLYEARLTFSNWIEVGEALDNGTLGIGEKPSGDGSEAHPYQISTPEQLAWFSYRVWNFNDTDSAICGDLTTDIDLTGETYGGTTEAPLGWIPIGRNLNNGVVKKYYGKFGQNHERIYQIRNMNINGIDSVSRYSGLFGFCAGDGMIRRIGIESGIFNGILAGGIVGSVEDNAVIEECYNKVSIGPIRDVYHYIGGIAGACGGNGVIKNCFNLGNIDSGAGARTQIAAGGIVSKIDGNARIINCYHGTGSVSASYDKSAITAIGSSTSKVINCYYETGLGVGDSSATGISKTQLQSWAAAYALNGQKVDGPWAFTEGSYPGFGELERPKDWSVVGQGLIDGLLTSSSRPTGDGNVSSPLQISSAEQLAWFALQVNNGNPELCAELKADINLFGGLYSGFAYDTGDPDIINKALQWIPIGSDADGKRYTGTFNGNGHTVSAMLAKGTEKQGLFGTLGDNAAIKKTGISDSWVEASSGVAGGIAGYVRGTNVVITECGNKAGSLSGDGMFFGGCVGLADGNSSLILDGCYNEGNISVPGGMMMGGIIGNVPVGNTGNDRRVVIRNCMNRGKVEGRSSVGGIIGCAVPGTTTITGCWNAGIVSSSEAGRAGSIKGTDLDSADELRDCLVDENYKYGDIGNCPTVKSKALGTWGAAWWLNGGSLKQSTGLSWAYDKDSPYPVLSATGLSSAESWEQIGEALEYGLLKETQIPTGNGSSIPYQIQTAEQLAWFAWKVNVGRMTYGSHNINLTEDMDLFGEKYTGYTGEKNLANIEKALRWIPIGDSTVRYGGTFDGGGHEIDKMYVNGGERYSGFVGAGSYPCQITKMGIGPNSKVVARGEYGGLFVGVNWAVDFGSLEITSCYNRGTIVNEGSSTDVAAFIGGHYNSYTPPPAIISNCYNAGDTVGFANLRRGIIENCYADITLNSQNAVHIKNSGSGVTGLSTDEMKSSGVAASLNTFNGTMKTGTDRVWYTSLDTEKTKGYPTFQAPKTVKVTFEPDTMGADGKETTLPGYLRILNMKLRAIGLTDENFTPGRVPASDSEFQLVAEGSIKGTDSGYSSYGYTNANKNVAVKAGTVDLQPVVSTASLNNPVTSLGTVDKVALNIAAAYTRSTQRNLLLEGASGNDRYEICIAIAGVTSKSLVVDLPVSVAMADELMPDGTEKTAYSVDTAIQNSQNYPMEGKILKAVPISKTDKATYQALKPIAKTTNYGSGQIYEAGVRLGITNPKTGTGVISGDLYYNPDATGDTNPWMTCQLKAAGGTLPYRYFLKYKADPYYDSEHPNFGYTISYQFGIMADDYSAAAGAAAFQ</sequence>
<dbReference type="Gene3D" id="2.160.20.110">
    <property type="match status" value="4"/>
</dbReference>
<comment type="caution">
    <text evidence="1">The sequence shown here is derived from an EMBL/GenBank/DDBJ whole genome shotgun (WGS) entry which is preliminary data.</text>
</comment>